<keyword evidence="6 9" id="KW-0057">Aromatic amino acid biosynthesis</keyword>
<keyword evidence="12" id="KW-1185">Reference proteome</keyword>
<dbReference type="RefSeq" id="WP_009202334.1">
    <property type="nucleotide sequence ID" value="NZ_ACJX03000001.1"/>
</dbReference>
<feature type="active site" description="Proton acceptor" evidence="9">
    <location>
        <position position="55"/>
    </location>
</feature>
<reference evidence="12" key="1">
    <citation type="submission" date="2012-09" db="EMBL/GenBank/DDBJ databases">
        <authorList>
            <person name="Weinstock G."/>
            <person name="Sodergren E."/>
            <person name="Clifton S."/>
            <person name="Fulton L."/>
            <person name="Fulton B."/>
            <person name="Courtney L."/>
            <person name="Fronick C."/>
            <person name="Harrison M."/>
            <person name="Strong C."/>
            <person name="Farmer C."/>
            <person name="Delehaunty K."/>
            <person name="Markovic C."/>
            <person name="Hall O."/>
            <person name="Minx P."/>
            <person name="Tomlinson C."/>
            <person name="Mitreva M."/>
            <person name="Nelson J."/>
            <person name="Hou S."/>
            <person name="Wollam A."/>
            <person name="Pepin K.H."/>
            <person name="Johnson M."/>
            <person name="Bhonagiri V."/>
            <person name="Nash W.E."/>
            <person name="Suruliraj S."/>
            <person name="Warren W."/>
            <person name="Chinwalla A."/>
            <person name="Mardis E.R."/>
            <person name="Wilson R.K."/>
        </authorList>
    </citation>
    <scope>NUCLEOTIDE SEQUENCE [LARGE SCALE GENOMIC DNA]</scope>
    <source>
        <strain evidence="12">OS1</strain>
    </source>
</reference>
<dbReference type="EC" id="4.2.1.20" evidence="9"/>
<evidence type="ECO:0000256" key="3">
    <source>
        <dbReference type="ARBA" id="ARBA00011270"/>
    </source>
</evidence>
<dbReference type="PROSITE" id="PS00167">
    <property type="entry name" value="TRP_SYNTHASE_ALPHA"/>
    <property type="match status" value="1"/>
</dbReference>
<dbReference type="OrthoDB" id="9804578at2"/>
<dbReference type="Pfam" id="PF00290">
    <property type="entry name" value="Trp_syntA"/>
    <property type="match status" value="1"/>
</dbReference>
<protein>
    <recommendedName>
        <fullName evidence="9">Tryptophan synthase alpha chain</fullName>
        <ecNumber evidence="9">4.2.1.20</ecNumber>
    </recommendedName>
</protein>
<feature type="active site" description="Proton acceptor" evidence="9">
    <location>
        <position position="44"/>
    </location>
</feature>
<dbReference type="SUPFAM" id="SSF51366">
    <property type="entry name" value="Ribulose-phoshate binding barrel"/>
    <property type="match status" value="1"/>
</dbReference>
<keyword evidence="5 9" id="KW-0822">Tryptophan biosynthesis</keyword>
<dbReference type="Gene3D" id="3.20.20.70">
    <property type="entry name" value="Aldolase class I"/>
    <property type="match status" value="1"/>
</dbReference>
<dbReference type="EMBL" id="ACJX03000001">
    <property type="protein sequence ID" value="KRT35014.1"/>
    <property type="molecule type" value="Genomic_DNA"/>
</dbReference>
<dbReference type="HAMAP" id="MF_00131">
    <property type="entry name" value="Trp_synth_alpha"/>
    <property type="match status" value="1"/>
</dbReference>
<dbReference type="InterPro" id="IPR011060">
    <property type="entry name" value="RibuloseP-bd_barrel"/>
</dbReference>
<evidence type="ECO:0000256" key="5">
    <source>
        <dbReference type="ARBA" id="ARBA00022822"/>
    </source>
</evidence>
<gene>
    <name evidence="9" type="primary">trpA</name>
    <name evidence="11" type="ORF">HMPREF1705_04274</name>
</gene>
<dbReference type="GO" id="GO:0004834">
    <property type="term" value="F:tryptophan synthase activity"/>
    <property type="evidence" value="ECO:0007669"/>
    <property type="project" value="UniProtKB-UniRule"/>
</dbReference>
<dbReference type="InterPro" id="IPR002028">
    <property type="entry name" value="Trp_synthase_suA"/>
</dbReference>
<keyword evidence="4 9" id="KW-0028">Amino-acid biosynthesis</keyword>
<evidence type="ECO:0000313" key="12">
    <source>
        <dbReference type="Proteomes" id="UP000005273"/>
    </source>
</evidence>
<dbReference type="NCBIfam" id="TIGR00262">
    <property type="entry name" value="trpA"/>
    <property type="match status" value="1"/>
</dbReference>
<accession>A0A0T5X9N5</accession>
<evidence type="ECO:0000256" key="6">
    <source>
        <dbReference type="ARBA" id="ARBA00023141"/>
    </source>
</evidence>
<comment type="similarity">
    <text evidence="9 10">Belongs to the TrpA family.</text>
</comment>
<name>A0A0T5X9N5_9BACT</name>
<dbReference type="UniPathway" id="UPA00035">
    <property type="reaction ID" value="UER00044"/>
</dbReference>
<evidence type="ECO:0000256" key="7">
    <source>
        <dbReference type="ARBA" id="ARBA00023239"/>
    </source>
</evidence>
<comment type="subunit">
    <text evidence="3 9">Tetramer of two alpha and two beta chains.</text>
</comment>
<comment type="caution">
    <text evidence="11">The sequence shown here is derived from an EMBL/GenBank/DDBJ whole genome shotgun (WGS) entry which is preliminary data.</text>
</comment>
<proteinExistence type="inferred from homology"/>
<evidence type="ECO:0000256" key="2">
    <source>
        <dbReference type="ARBA" id="ARBA00004733"/>
    </source>
</evidence>
<evidence type="ECO:0000256" key="1">
    <source>
        <dbReference type="ARBA" id="ARBA00003365"/>
    </source>
</evidence>
<evidence type="ECO:0000256" key="4">
    <source>
        <dbReference type="ARBA" id="ARBA00022605"/>
    </source>
</evidence>
<evidence type="ECO:0000256" key="9">
    <source>
        <dbReference type="HAMAP-Rule" id="MF_00131"/>
    </source>
</evidence>
<dbReference type="GO" id="GO:0005829">
    <property type="term" value="C:cytosol"/>
    <property type="evidence" value="ECO:0007669"/>
    <property type="project" value="TreeGrafter"/>
</dbReference>
<dbReference type="Proteomes" id="UP000005273">
    <property type="component" value="Unassembled WGS sequence"/>
</dbReference>
<dbReference type="CDD" id="cd04724">
    <property type="entry name" value="Tryptophan_synthase_alpha"/>
    <property type="match status" value="1"/>
</dbReference>
<comment type="function">
    <text evidence="1 9">The alpha subunit is responsible for the aldol cleavage of indoleglycerol phosphate to indole and glyceraldehyde 3-phosphate.</text>
</comment>
<organism evidence="11 12">
    <name type="scientific">Acetomicrobium hydrogeniformans ATCC BAA-1850</name>
    <dbReference type="NCBI Taxonomy" id="592015"/>
    <lineage>
        <taxon>Bacteria</taxon>
        <taxon>Thermotogati</taxon>
        <taxon>Synergistota</taxon>
        <taxon>Synergistia</taxon>
        <taxon>Synergistales</taxon>
        <taxon>Acetomicrobiaceae</taxon>
        <taxon>Acetomicrobium</taxon>
    </lineage>
</organism>
<evidence type="ECO:0000313" key="11">
    <source>
        <dbReference type="EMBL" id="KRT35014.1"/>
    </source>
</evidence>
<dbReference type="PANTHER" id="PTHR43406">
    <property type="entry name" value="TRYPTOPHAN SYNTHASE, ALPHA CHAIN"/>
    <property type="match status" value="1"/>
</dbReference>
<comment type="pathway">
    <text evidence="2 9">Amino-acid biosynthesis; L-tryptophan biosynthesis; L-tryptophan from chorismate: step 5/5.</text>
</comment>
<dbReference type="eggNOG" id="COG0159">
    <property type="taxonomic scope" value="Bacteria"/>
</dbReference>
<evidence type="ECO:0000256" key="10">
    <source>
        <dbReference type="RuleBase" id="RU003662"/>
    </source>
</evidence>
<sequence length="265" mass="28717">MRTLSEAFDAGKILIPYIAAGDPDLDTTAEIIGELDKLGVGIIEVGMPFSDPLADGPIIQAASQRALAGGTNISRIFEMLEELRDVKTPIVLMGYFNPIMKYGEKSFIEDALSCGVSGVLIPDLPFDEGKEFYDICSEKGLCPIYMVTPNTKEERLSQIERKARGFLYCVSLLGITGDKRGPIEGIKSYMERVRSHVSVPLALGFGIDSPDKIRAVKPYVDGIVIGSAIVNIISEKADMGRKAIVNEVSVFTSALIDALRTALQP</sequence>
<keyword evidence="7 9" id="KW-0456">Lyase</keyword>
<dbReference type="InterPro" id="IPR018204">
    <property type="entry name" value="Trp_synthase_alpha_AS"/>
</dbReference>
<dbReference type="AlphaFoldDB" id="A0A0T5X9N5"/>
<comment type="catalytic activity">
    <reaction evidence="8 9">
        <text>(1S,2R)-1-C-(indol-3-yl)glycerol 3-phosphate + L-serine = D-glyceraldehyde 3-phosphate + L-tryptophan + H2O</text>
        <dbReference type="Rhea" id="RHEA:10532"/>
        <dbReference type="ChEBI" id="CHEBI:15377"/>
        <dbReference type="ChEBI" id="CHEBI:33384"/>
        <dbReference type="ChEBI" id="CHEBI:57912"/>
        <dbReference type="ChEBI" id="CHEBI:58866"/>
        <dbReference type="ChEBI" id="CHEBI:59776"/>
        <dbReference type="EC" id="4.2.1.20"/>
    </reaction>
</comment>
<dbReference type="STRING" id="592015.HMPREF1705_04274"/>
<dbReference type="FunFam" id="3.20.20.70:FF:000037">
    <property type="entry name" value="Tryptophan synthase alpha chain"/>
    <property type="match status" value="1"/>
</dbReference>
<dbReference type="InterPro" id="IPR013785">
    <property type="entry name" value="Aldolase_TIM"/>
</dbReference>
<dbReference type="PANTHER" id="PTHR43406:SF1">
    <property type="entry name" value="TRYPTOPHAN SYNTHASE ALPHA CHAIN, CHLOROPLASTIC"/>
    <property type="match status" value="1"/>
</dbReference>
<evidence type="ECO:0000256" key="8">
    <source>
        <dbReference type="ARBA" id="ARBA00049047"/>
    </source>
</evidence>